<dbReference type="EMBL" id="NPKI01000051">
    <property type="protein sequence ID" value="PAP97814.1"/>
    <property type="molecule type" value="Genomic_DNA"/>
</dbReference>
<proteinExistence type="predicted"/>
<dbReference type="Proteomes" id="UP000216215">
    <property type="component" value="Unassembled WGS sequence"/>
</dbReference>
<comment type="caution">
    <text evidence="1">The sequence shown here is derived from an EMBL/GenBank/DDBJ whole genome shotgun (WGS) entry which is preliminary data.</text>
</comment>
<dbReference type="RefSeq" id="WP_095489646.1">
    <property type="nucleotide sequence ID" value="NZ_CP088151.1"/>
</dbReference>
<protein>
    <recommendedName>
        <fullName evidence="3">DUF3168 domain-containing protein</fullName>
    </recommendedName>
</protein>
<name>A0AB36QZG0_9HYPH</name>
<evidence type="ECO:0000313" key="1">
    <source>
        <dbReference type="EMBL" id="PAP97814.1"/>
    </source>
</evidence>
<sequence length="128" mass="13461">MSGAAIVRAILASDGTVTGLVGDRIYYTVAPQEAALPHLVILKGGLVEEIMLSGASGYPAERITIACHGSDFAAAETLGDAVIAATRDKTGTFAGKSATVWRDSVEASDYLPATRTERRLLGVVVRWR</sequence>
<reference evidence="2" key="1">
    <citation type="submission" date="2017-08" db="EMBL/GenBank/DDBJ databases">
        <title>Mesorhizobium wenxinae sp. nov., a novel rhizobial species isolated from root nodules of chickpea (Cicer arietinum L.).</title>
        <authorList>
            <person name="Zhang J."/>
        </authorList>
    </citation>
    <scope>NUCLEOTIDE SEQUENCE [LARGE SCALE GENOMIC DNA]</scope>
    <source>
        <strain evidence="2">USDA 3392</strain>
    </source>
</reference>
<gene>
    <name evidence="1" type="ORF">CIT25_35090</name>
</gene>
<keyword evidence="2" id="KW-1185">Reference proteome</keyword>
<dbReference type="Pfam" id="PF11367">
    <property type="entry name" value="Tail_completion_gp17"/>
    <property type="match status" value="1"/>
</dbReference>
<evidence type="ECO:0000313" key="2">
    <source>
        <dbReference type="Proteomes" id="UP000216215"/>
    </source>
</evidence>
<evidence type="ECO:0008006" key="3">
    <source>
        <dbReference type="Google" id="ProtNLM"/>
    </source>
</evidence>
<organism evidence="1 2">
    <name type="scientific">Mesorhizobium mediterraneum</name>
    <dbReference type="NCBI Taxonomy" id="43617"/>
    <lineage>
        <taxon>Bacteria</taxon>
        <taxon>Pseudomonadati</taxon>
        <taxon>Pseudomonadota</taxon>
        <taxon>Alphaproteobacteria</taxon>
        <taxon>Hyphomicrobiales</taxon>
        <taxon>Phyllobacteriaceae</taxon>
        <taxon>Mesorhizobium</taxon>
    </lineage>
</organism>
<dbReference type="InterPro" id="IPR021508">
    <property type="entry name" value="Gp17-like"/>
</dbReference>
<accession>A0AB36QZG0</accession>
<dbReference type="AlphaFoldDB" id="A0AB36QZG0"/>